<comment type="subcellular location">
    <subcellularLocation>
        <location evidence="1">Endoplasmic reticulum membrane</location>
    </subcellularLocation>
</comment>
<name>A0A2G2VUG2_CAPBA</name>
<dbReference type="OrthoDB" id="26740at2759"/>
<comment type="caution">
    <text evidence="2">The sequence shown here is derived from an EMBL/GenBank/DDBJ whole genome shotgun (WGS) entry which is preliminary data.</text>
</comment>
<evidence type="ECO:0000313" key="3">
    <source>
        <dbReference type="Proteomes" id="UP000224567"/>
    </source>
</evidence>
<sequence length="177" mass="19080">MVLFPVYVSFAVIPLSLGIRIASLRGTLRLCVKPPSSDHMWFGFTSVPDIDIHLNSSVGDQMVTGRNWPVGVTKRRMGETGSPSIDDGSGWKREKGRDGATGFASVTLILARSGRLVAGSGREAWAVVMGLSTGFGEQRIVVGYGRVATDLGRRVTAWEREGEIGGAGLHRPFGCWF</sequence>
<dbReference type="PANTHER" id="PTHR13466:SF0">
    <property type="entry name" value="SMP-LTD DOMAIN-CONTAINING PROTEIN"/>
    <property type="match status" value="1"/>
</dbReference>
<reference evidence="3" key="2">
    <citation type="journal article" date="2017" name="J. Anim. Genet.">
        <title>Multiple reference genome sequences of hot pepper reveal the massive evolution of plant disease resistance genes by retroduplication.</title>
        <authorList>
            <person name="Kim S."/>
            <person name="Park J."/>
            <person name="Yeom S.-I."/>
            <person name="Kim Y.-M."/>
            <person name="Seo E."/>
            <person name="Kim K.-T."/>
            <person name="Kim M.-S."/>
            <person name="Lee J.M."/>
            <person name="Cheong K."/>
            <person name="Shin H.-S."/>
            <person name="Kim S.-B."/>
            <person name="Han K."/>
            <person name="Lee J."/>
            <person name="Park M."/>
            <person name="Lee H.-A."/>
            <person name="Lee H.-Y."/>
            <person name="Lee Y."/>
            <person name="Oh S."/>
            <person name="Lee J.H."/>
            <person name="Choi E."/>
            <person name="Choi E."/>
            <person name="Lee S.E."/>
            <person name="Jeon J."/>
            <person name="Kim H."/>
            <person name="Choi G."/>
            <person name="Song H."/>
            <person name="Lee J."/>
            <person name="Lee S.-C."/>
            <person name="Kwon J.-K."/>
            <person name="Lee H.-Y."/>
            <person name="Koo N."/>
            <person name="Hong Y."/>
            <person name="Kim R.W."/>
            <person name="Kang W.-H."/>
            <person name="Huh J.H."/>
            <person name="Kang B.-C."/>
            <person name="Yang T.-J."/>
            <person name="Lee Y.-H."/>
            <person name="Bennetzen J.L."/>
            <person name="Choi D."/>
        </authorList>
    </citation>
    <scope>NUCLEOTIDE SEQUENCE [LARGE SCALE GENOMIC DNA]</scope>
    <source>
        <strain evidence="3">cv. PBC81</strain>
    </source>
</reference>
<reference evidence="2 3" key="1">
    <citation type="journal article" date="2017" name="Genome Biol.">
        <title>New reference genome sequences of hot pepper reveal the massive evolution of plant disease-resistance genes by retroduplication.</title>
        <authorList>
            <person name="Kim S."/>
            <person name="Park J."/>
            <person name="Yeom S.I."/>
            <person name="Kim Y.M."/>
            <person name="Seo E."/>
            <person name="Kim K.T."/>
            <person name="Kim M.S."/>
            <person name="Lee J.M."/>
            <person name="Cheong K."/>
            <person name="Shin H.S."/>
            <person name="Kim S.B."/>
            <person name="Han K."/>
            <person name="Lee J."/>
            <person name="Park M."/>
            <person name="Lee H.A."/>
            <person name="Lee H.Y."/>
            <person name="Lee Y."/>
            <person name="Oh S."/>
            <person name="Lee J.H."/>
            <person name="Choi E."/>
            <person name="Choi E."/>
            <person name="Lee S.E."/>
            <person name="Jeon J."/>
            <person name="Kim H."/>
            <person name="Choi G."/>
            <person name="Song H."/>
            <person name="Lee J."/>
            <person name="Lee S.C."/>
            <person name="Kwon J.K."/>
            <person name="Lee H.Y."/>
            <person name="Koo N."/>
            <person name="Hong Y."/>
            <person name="Kim R.W."/>
            <person name="Kang W.H."/>
            <person name="Huh J.H."/>
            <person name="Kang B.C."/>
            <person name="Yang T.J."/>
            <person name="Lee Y.H."/>
            <person name="Bennetzen J.L."/>
            <person name="Choi D."/>
        </authorList>
    </citation>
    <scope>NUCLEOTIDE SEQUENCE [LARGE SCALE GENOMIC DNA]</scope>
    <source>
        <strain evidence="3">cv. PBC81</strain>
    </source>
</reference>
<keyword evidence="3" id="KW-1185">Reference proteome</keyword>
<organism evidence="2 3">
    <name type="scientific">Capsicum baccatum</name>
    <name type="common">Peruvian pepper</name>
    <dbReference type="NCBI Taxonomy" id="33114"/>
    <lineage>
        <taxon>Eukaryota</taxon>
        <taxon>Viridiplantae</taxon>
        <taxon>Streptophyta</taxon>
        <taxon>Embryophyta</taxon>
        <taxon>Tracheophyta</taxon>
        <taxon>Spermatophyta</taxon>
        <taxon>Magnoliopsida</taxon>
        <taxon>eudicotyledons</taxon>
        <taxon>Gunneridae</taxon>
        <taxon>Pentapetalae</taxon>
        <taxon>asterids</taxon>
        <taxon>lamiids</taxon>
        <taxon>Solanales</taxon>
        <taxon>Solanaceae</taxon>
        <taxon>Solanoideae</taxon>
        <taxon>Capsiceae</taxon>
        <taxon>Capsicum</taxon>
    </lineage>
</organism>
<protein>
    <submittedName>
        <fullName evidence="2">Uncharacterized protein</fullName>
    </submittedName>
</protein>
<accession>A0A2G2VUG2</accession>
<dbReference type="EMBL" id="MLFT02000010">
    <property type="protein sequence ID" value="PHT36601.1"/>
    <property type="molecule type" value="Genomic_DNA"/>
</dbReference>
<gene>
    <name evidence="2" type="ORF">CQW23_24301</name>
</gene>
<dbReference type="PANTHER" id="PTHR13466">
    <property type="entry name" value="TEX2 PROTEIN-RELATED"/>
    <property type="match status" value="1"/>
</dbReference>
<evidence type="ECO:0000313" key="2">
    <source>
        <dbReference type="EMBL" id="PHT36601.1"/>
    </source>
</evidence>
<proteinExistence type="predicted"/>
<dbReference type="AlphaFoldDB" id="A0A2G2VUG2"/>
<evidence type="ECO:0000256" key="1">
    <source>
        <dbReference type="ARBA" id="ARBA00004586"/>
    </source>
</evidence>
<dbReference type="GO" id="GO:0008289">
    <property type="term" value="F:lipid binding"/>
    <property type="evidence" value="ECO:0007669"/>
    <property type="project" value="TreeGrafter"/>
</dbReference>
<dbReference type="STRING" id="33114.A0A2G2VUG2"/>
<dbReference type="GO" id="GO:0005789">
    <property type="term" value="C:endoplasmic reticulum membrane"/>
    <property type="evidence" value="ECO:0007669"/>
    <property type="project" value="UniProtKB-SubCell"/>
</dbReference>
<dbReference type="Proteomes" id="UP000224567">
    <property type="component" value="Unassembled WGS sequence"/>
</dbReference>